<proteinExistence type="predicted"/>
<evidence type="ECO:0000256" key="1">
    <source>
        <dbReference type="SAM" id="Phobius"/>
    </source>
</evidence>
<protein>
    <submittedName>
        <fullName evidence="2">Uncharacterized protein</fullName>
    </submittedName>
</protein>
<keyword evidence="1" id="KW-0812">Transmembrane</keyword>
<dbReference type="HOGENOM" id="CLU_102516_0_0_9"/>
<comment type="caution">
    <text evidence="2">The sequence shown here is derived from an EMBL/GenBank/DDBJ whole genome shotgun (WGS) entry which is preliminary data.</text>
</comment>
<dbReference type="EMBL" id="ABWN01000017">
    <property type="protein sequence ID" value="EFF69521.1"/>
    <property type="molecule type" value="Genomic_DNA"/>
</dbReference>
<name>D4RWJ7_9FIRM</name>
<dbReference type="STRING" id="45851.BHV86_05950"/>
<evidence type="ECO:0000313" key="3">
    <source>
        <dbReference type="Proteomes" id="UP000006238"/>
    </source>
</evidence>
<gene>
    <name evidence="2" type="ORF">BUTYVIB_00033</name>
</gene>
<feature type="transmembrane region" description="Helical" evidence="1">
    <location>
        <begin position="130"/>
        <end position="150"/>
    </location>
</feature>
<accession>D4RWJ7</accession>
<reference evidence="2 3" key="1">
    <citation type="submission" date="2010-02" db="EMBL/GenBank/DDBJ databases">
        <authorList>
            <person name="Weinstock G."/>
            <person name="Sodergren E."/>
            <person name="Clifton S."/>
            <person name="Fulton L."/>
            <person name="Fulton B."/>
            <person name="Courtney L."/>
            <person name="Fronick C."/>
            <person name="Harrison M."/>
            <person name="Strong C."/>
            <person name="Farmer C."/>
            <person name="Delahaunty K."/>
            <person name="Markovic C."/>
            <person name="Hall O."/>
            <person name="Minx P."/>
            <person name="Tomlinson C."/>
            <person name="Mitreva M."/>
            <person name="Nelson J."/>
            <person name="Hou S."/>
            <person name="Wollam A."/>
            <person name="Pepin K.H."/>
            <person name="Johnson M."/>
            <person name="Bhonagiri V."/>
            <person name="Zhang X."/>
            <person name="Suruliraj S."/>
            <person name="Warren W."/>
            <person name="Chinwalla A."/>
            <person name="Mardis E.R."/>
            <person name="Wilson R.K."/>
        </authorList>
    </citation>
    <scope>NUCLEOTIDE SEQUENCE [LARGE SCALE GENOMIC DNA]</scope>
    <source>
        <strain evidence="2 3">DSM 2876</strain>
    </source>
</reference>
<evidence type="ECO:0000313" key="2">
    <source>
        <dbReference type="EMBL" id="EFF69521.1"/>
    </source>
</evidence>
<dbReference type="eggNOG" id="ENOG5032UTX">
    <property type="taxonomic scope" value="Bacteria"/>
</dbReference>
<dbReference type="GeneID" id="98918401"/>
<keyword evidence="1" id="KW-0472">Membrane</keyword>
<dbReference type="AlphaFoldDB" id="D4RWJ7"/>
<dbReference type="Proteomes" id="UP000006238">
    <property type="component" value="Unassembled WGS sequence"/>
</dbReference>
<keyword evidence="3" id="KW-1185">Reference proteome</keyword>
<sequence length="196" mass="23160">MEEINEIQSYIVNGYVFETKTEYNEAVQEKKAIKYLSSELNLSNIEKTYKLYCELIEKKIFKTPVGMDYLKKLRDVVIKSGNYKAEDIMPIPVKTTGHMEKERVEKYISTKYETTVKQYESEKKKMKSRLSTSILFNIVLVAVVIAMFIITKNSDSPNILNYERVIQDKYSSWQSELNEKEQELKELEWKINHPEE</sequence>
<keyword evidence="1" id="KW-1133">Transmembrane helix</keyword>
<organism evidence="2 3">
    <name type="scientific">Eshraghiella crossota DSM 2876</name>
    <dbReference type="NCBI Taxonomy" id="511680"/>
    <lineage>
        <taxon>Bacteria</taxon>
        <taxon>Bacillati</taxon>
        <taxon>Bacillota</taxon>
        <taxon>Clostridia</taxon>
        <taxon>Lachnospirales</taxon>
        <taxon>Lachnospiraceae</taxon>
        <taxon>Eshraghiella</taxon>
    </lineage>
</organism>
<dbReference type="RefSeq" id="WP_005600553.1">
    <property type="nucleotide sequence ID" value="NZ_GG663519.1"/>
</dbReference>